<gene>
    <name evidence="1" type="ORF">HPB50_004391</name>
</gene>
<organism evidence="1 2">
    <name type="scientific">Hyalomma asiaticum</name>
    <name type="common">Tick</name>
    <dbReference type="NCBI Taxonomy" id="266040"/>
    <lineage>
        <taxon>Eukaryota</taxon>
        <taxon>Metazoa</taxon>
        <taxon>Ecdysozoa</taxon>
        <taxon>Arthropoda</taxon>
        <taxon>Chelicerata</taxon>
        <taxon>Arachnida</taxon>
        <taxon>Acari</taxon>
        <taxon>Parasitiformes</taxon>
        <taxon>Ixodida</taxon>
        <taxon>Ixodoidea</taxon>
        <taxon>Ixodidae</taxon>
        <taxon>Hyalomminae</taxon>
        <taxon>Hyalomma</taxon>
    </lineage>
</organism>
<dbReference type="EMBL" id="CM023488">
    <property type="protein sequence ID" value="KAH6923651.1"/>
    <property type="molecule type" value="Genomic_DNA"/>
</dbReference>
<reference evidence="1" key="1">
    <citation type="submission" date="2020-05" db="EMBL/GenBank/DDBJ databases">
        <title>Large-scale comparative analyses of tick genomes elucidate their genetic diversity and vector capacities.</title>
        <authorList>
            <person name="Jia N."/>
            <person name="Wang J."/>
            <person name="Shi W."/>
            <person name="Du L."/>
            <person name="Sun Y."/>
            <person name="Zhan W."/>
            <person name="Jiang J."/>
            <person name="Wang Q."/>
            <person name="Zhang B."/>
            <person name="Ji P."/>
            <person name="Sakyi L.B."/>
            <person name="Cui X."/>
            <person name="Yuan T."/>
            <person name="Jiang B."/>
            <person name="Yang W."/>
            <person name="Lam T.T.-Y."/>
            <person name="Chang Q."/>
            <person name="Ding S."/>
            <person name="Wang X."/>
            <person name="Zhu J."/>
            <person name="Ruan X."/>
            <person name="Zhao L."/>
            <person name="Wei J."/>
            <person name="Que T."/>
            <person name="Du C."/>
            <person name="Cheng J."/>
            <person name="Dai P."/>
            <person name="Han X."/>
            <person name="Huang E."/>
            <person name="Gao Y."/>
            <person name="Liu J."/>
            <person name="Shao H."/>
            <person name="Ye R."/>
            <person name="Li L."/>
            <person name="Wei W."/>
            <person name="Wang X."/>
            <person name="Wang C."/>
            <person name="Yang T."/>
            <person name="Huo Q."/>
            <person name="Li W."/>
            <person name="Guo W."/>
            <person name="Chen H."/>
            <person name="Zhou L."/>
            <person name="Ni X."/>
            <person name="Tian J."/>
            <person name="Zhou Y."/>
            <person name="Sheng Y."/>
            <person name="Liu T."/>
            <person name="Pan Y."/>
            <person name="Xia L."/>
            <person name="Li J."/>
            <person name="Zhao F."/>
            <person name="Cao W."/>
        </authorList>
    </citation>
    <scope>NUCLEOTIDE SEQUENCE</scope>
    <source>
        <strain evidence="1">Hyas-2018</strain>
    </source>
</reference>
<name>A0ACB7RPC1_HYAAI</name>
<sequence>MPARRAKPHGEAESRVLAAGSRPECSAAPARTSTENDPEVATDVMDTDDEGTETQVSSVADAEDDSLSPDEVLQGELTSDAWNAEKDSAEEKDEYIKNGQWQHAMSLRQRKRLRKQERAAPDDSDARGGSEGNTCDARILAEERRRRASGKDRRRTLAAPPLPKNDMKIILRPRPGLVVKELKTYNVARTIERASGDAETCKSDKFLLRLRNGSNIIIASNAYEEVAEKILKIKALEFMARRYLKGVVHGLERDTPADELLSHLRVRTQGVTIVQARMLGKSQTAVITFDGPIVPRFVYYYGGEMLRVPYQPTRQYCKQCKSQGHRTDVCPAPMIKACSKCRLRAPPEDHICEAECALCGGPAPRQHRSAPKNSNASRKGAGCNCRSSKAQHKPNGILKRRWFSADREDFAPPGGAKRAHTMPQQHKGKKMPNKETKNKAYKSALCLPTSTSTDRLLSMGVHNSLTELTEAHRTAQLLRLSRTRPGRALLSTLKLSPLMPLPTSLPIPSHVSSLLAIDPLPKNMHPGHHPSRRAARASALWLDTRDALLTYHDITLHYRLSRLTFPPPHQSLSQHQQHLWRRIQAHTFLTPARLALFQPGTYSPACRLCGSSITNYQHIFYSCPAHLPPASWHLRSPQQWEAALSSTRPDLQLRLVTWAEDVAARHCLDATTGSLKAAHNAAF</sequence>
<dbReference type="Proteomes" id="UP000821845">
    <property type="component" value="Chromosome 8"/>
</dbReference>
<evidence type="ECO:0000313" key="2">
    <source>
        <dbReference type="Proteomes" id="UP000821845"/>
    </source>
</evidence>
<protein>
    <submittedName>
        <fullName evidence="1">Uncharacterized protein</fullName>
    </submittedName>
</protein>
<proteinExistence type="predicted"/>
<evidence type="ECO:0000313" key="1">
    <source>
        <dbReference type="EMBL" id="KAH6923651.1"/>
    </source>
</evidence>
<keyword evidence="2" id="KW-1185">Reference proteome</keyword>
<comment type="caution">
    <text evidence="1">The sequence shown here is derived from an EMBL/GenBank/DDBJ whole genome shotgun (WGS) entry which is preliminary data.</text>
</comment>
<accession>A0ACB7RPC1</accession>